<keyword evidence="4" id="KW-0560">Oxidoreductase</keyword>
<protein>
    <submittedName>
        <fullName evidence="6">Putative ovule protein</fullName>
    </submittedName>
</protein>
<proteinExistence type="predicted"/>
<evidence type="ECO:0000256" key="2">
    <source>
        <dbReference type="ARBA" id="ARBA00022630"/>
    </source>
</evidence>
<dbReference type="AlphaFoldDB" id="A0A0V0ICW8"/>
<dbReference type="GO" id="GO:0009507">
    <property type="term" value="C:chloroplast"/>
    <property type="evidence" value="ECO:0007669"/>
    <property type="project" value="TreeGrafter"/>
</dbReference>
<dbReference type="Gene3D" id="3.50.50.100">
    <property type="match status" value="1"/>
</dbReference>
<evidence type="ECO:0000256" key="4">
    <source>
        <dbReference type="ARBA" id="ARBA00023002"/>
    </source>
</evidence>
<organism evidence="6">
    <name type="scientific">Solanum chacoense</name>
    <name type="common">Chaco potato</name>
    <dbReference type="NCBI Taxonomy" id="4108"/>
    <lineage>
        <taxon>Eukaryota</taxon>
        <taxon>Viridiplantae</taxon>
        <taxon>Streptophyta</taxon>
        <taxon>Embryophyta</taxon>
        <taxon>Tracheophyta</taxon>
        <taxon>Spermatophyta</taxon>
        <taxon>Magnoliopsida</taxon>
        <taxon>eudicotyledons</taxon>
        <taxon>Gunneridae</taxon>
        <taxon>Pentapetalae</taxon>
        <taxon>asterids</taxon>
        <taxon>lamiids</taxon>
        <taxon>Solanales</taxon>
        <taxon>Solanaceae</taxon>
        <taxon>Solanoideae</taxon>
        <taxon>Solaneae</taxon>
        <taxon>Solanum</taxon>
    </lineage>
</organism>
<keyword evidence="3" id="KW-0274">FAD</keyword>
<name>A0A0V0ICW8_SOLCH</name>
<dbReference type="EMBL" id="GEDG01008444">
    <property type="protein sequence ID" value="JAP30074.1"/>
    <property type="molecule type" value="Transcribed_RNA"/>
</dbReference>
<comment type="cofactor">
    <cofactor evidence="1">
        <name>FAD</name>
        <dbReference type="ChEBI" id="CHEBI:57692"/>
    </cofactor>
</comment>
<reference evidence="6" key="1">
    <citation type="submission" date="2015-12" db="EMBL/GenBank/DDBJ databases">
        <title>Gene expression during late stages of embryo sac development: a critical building block for successful pollen-pistil interactions.</title>
        <authorList>
            <person name="Liu Y."/>
            <person name="Joly V."/>
            <person name="Sabar M."/>
            <person name="Matton D.P."/>
        </authorList>
    </citation>
    <scope>NUCLEOTIDE SEQUENCE</scope>
</reference>
<dbReference type="InterPro" id="IPR051169">
    <property type="entry name" value="NADH-Q_oxidoreductase"/>
</dbReference>
<evidence type="ECO:0000259" key="5">
    <source>
        <dbReference type="Pfam" id="PF07992"/>
    </source>
</evidence>
<evidence type="ECO:0000313" key="6">
    <source>
        <dbReference type="EMBL" id="JAP30074.1"/>
    </source>
</evidence>
<evidence type="ECO:0000256" key="3">
    <source>
        <dbReference type="ARBA" id="ARBA00022827"/>
    </source>
</evidence>
<dbReference type="GO" id="GO:0042372">
    <property type="term" value="P:phylloquinone biosynthetic process"/>
    <property type="evidence" value="ECO:0007669"/>
    <property type="project" value="TreeGrafter"/>
</dbReference>
<dbReference type="GO" id="GO:0003955">
    <property type="term" value="F:NAD(P)H dehydrogenase (quinone) activity"/>
    <property type="evidence" value="ECO:0007669"/>
    <property type="project" value="TreeGrafter"/>
</dbReference>
<accession>A0A0V0ICW8</accession>
<dbReference type="SUPFAM" id="SSF51905">
    <property type="entry name" value="FAD/NAD(P)-binding domain"/>
    <property type="match status" value="1"/>
</dbReference>
<keyword evidence="2" id="KW-0285">Flavoprotein</keyword>
<dbReference type="InterPro" id="IPR023753">
    <property type="entry name" value="FAD/NAD-binding_dom"/>
</dbReference>
<sequence length="243" mass="26842">MNHLHPRLHQKNPSASMELTLASSASAKTALLSCRQMRLGSPKLPNVWRSSLWCSRSSRRNTSLRTVALTTTVGLGNTMEAPAADAQNVNYMWPDKKRPRICIVGGGFGGLYTALRLESLVWPDDKKPQVVLIDQSERFVFKPLLYELLSGEVEAWEIAPQFSDLLANTGVRFFKDRVKCLYPCDHLGTNAPTAGTVHLESGLLVEYDWLVLAIGAEAKLDIVPGAADYALPFYTLEDAHVST</sequence>
<dbReference type="InterPro" id="IPR036188">
    <property type="entry name" value="FAD/NAD-bd_sf"/>
</dbReference>
<feature type="domain" description="FAD/NAD(P)-binding" evidence="5">
    <location>
        <begin position="100"/>
        <end position="231"/>
    </location>
</feature>
<dbReference type="Pfam" id="PF07992">
    <property type="entry name" value="Pyr_redox_2"/>
    <property type="match status" value="1"/>
</dbReference>
<dbReference type="PANTHER" id="PTHR42913">
    <property type="entry name" value="APOPTOSIS-INDUCING FACTOR 1"/>
    <property type="match status" value="1"/>
</dbReference>
<dbReference type="PANTHER" id="PTHR42913:SF4">
    <property type="entry name" value="ALTERNATIVE NAD(P)H-UBIQUINONE OXIDOREDUCTASE C1, CHLOROPLASTIC_MITOCHONDRIAL"/>
    <property type="match status" value="1"/>
</dbReference>
<dbReference type="GO" id="GO:0019646">
    <property type="term" value="P:aerobic electron transport chain"/>
    <property type="evidence" value="ECO:0007669"/>
    <property type="project" value="TreeGrafter"/>
</dbReference>
<evidence type="ECO:0000256" key="1">
    <source>
        <dbReference type="ARBA" id="ARBA00001974"/>
    </source>
</evidence>